<dbReference type="EMBL" id="CP002000">
    <property type="protein sequence ID" value="ADJ43262.1"/>
    <property type="molecule type" value="Genomic_DNA"/>
</dbReference>
<protein>
    <recommendedName>
        <fullName evidence="3">Immunity protein 7 of polymorphic toxin system</fullName>
    </recommendedName>
</protein>
<dbReference type="OrthoDB" id="4557988at2"/>
<evidence type="ECO:0000313" key="2">
    <source>
        <dbReference type="Proteomes" id="UP000000328"/>
    </source>
</evidence>
<reference evidence="1 2" key="1">
    <citation type="journal article" date="2010" name="Cell Res.">
        <title>Complete genome sequence of the rifamycin SV-producing Amycolatopsis mediterranei U32 revealed its genetic characteristics in phylogeny and metabolism.</title>
        <authorList>
            <person name="Zhao W."/>
            <person name="Zhong Y."/>
            <person name="Yuan H."/>
            <person name="Wang J."/>
            <person name="Zheng H."/>
            <person name="Wang Y."/>
            <person name="Cen X."/>
            <person name="Xu F."/>
            <person name="Bai J."/>
            <person name="Han X."/>
            <person name="Lu G."/>
            <person name="Zhu Y."/>
            <person name="Shao Z."/>
            <person name="Yan H."/>
            <person name="Li C."/>
            <person name="Peng N."/>
            <person name="Zhang Z."/>
            <person name="Zhang Y."/>
            <person name="Lin W."/>
            <person name="Fan Y."/>
            <person name="Qin Z."/>
            <person name="Hu Y."/>
            <person name="Zhu B."/>
            <person name="Wang S."/>
            <person name="Ding X."/>
            <person name="Zhao G.P."/>
        </authorList>
    </citation>
    <scope>NUCLEOTIDE SEQUENCE [LARGE SCALE GENOMIC DNA]</scope>
    <source>
        <strain evidence="2">U-32</strain>
    </source>
</reference>
<accession>A0A0H3CXB7</accession>
<dbReference type="InterPro" id="IPR028965">
    <property type="entry name" value="Imm7"/>
</dbReference>
<sequence>MQALESLISYTLAMFEYHGWITLRSTAEALDDEPPLRLGEIQDLVDELAGYALMDLQPMNGTYYIHLGGNPNRSGQRGPAVIDLFAKVGRLAPGSYGLLYVHDADHTLSFRVFRLVRGTVTEHPDHLLSPVIPTLEDAETS</sequence>
<dbReference type="HOGENOM" id="CLU_1894174_0_0_11"/>
<dbReference type="KEGG" id="amd:AMED_1448"/>
<dbReference type="PATRIC" id="fig|749927.5.peg.1490"/>
<organism evidence="1 2">
    <name type="scientific">Amycolatopsis mediterranei (strain U-32)</name>
    <dbReference type="NCBI Taxonomy" id="749927"/>
    <lineage>
        <taxon>Bacteria</taxon>
        <taxon>Bacillati</taxon>
        <taxon>Actinomycetota</taxon>
        <taxon>Actinomycetes</taxon>
        <taxon>Pseudonocardiales</taxon>
        <taxon>Pseudonocardiaceae</taxon>
        <taxon>Amycolatopsis</taxon>
    </lineage>
</organism>
<name>A0A0H3CXB7_AMYMU</name>
<evidence type="ECO:0000313" key="1">
    <source>
        <dbReference type="EMBL" id="ADJ43262.1"/>
    </source>
</evidence>
<proteinExistence type="predicted"/>
<dbReference type="eggNOG" id="ENOG5033HC8">
    <property type="taxonomic scope" value="Bacteria"/>
</dbReference>
<dbReference type="Proteomes" id="UP000000328">
    <property type="component" value="Chromosome"/>
</dbReference>
<dbReference type="AlphaFoldDB" id="A0A0H3CXB7"/>
<dbReference type="Pfam" id="PF15585">
    <property type="entry name" value="Imm7"/>
    <property type="match status" value="1"/>
</dbReference>
<evidence type="ECO:0008006" key="3">
    <source>
        <dbReference type="Google" id="ProtNLM"/>
    </source>
</evidence>
<gene>
    <name evidence="1" type="ordered locus">AMED_1448</name>
</gene>